<comment type="caution">
    <text evidence="2">The sequence shown here is derived from an EMBL/GenBank/DDBJ whole genome shotgun (WGS) entry which is preliminary data.</text>
</comment>
<keyword evidence="1" id="KW-0472">Membrane</keyword>
<accession>A0ABP6RNK7</accession>
<name>A0ABP6RNK7_9PSEU</name>
<keyword evidence="1" id="KW-0812">Transmembrane</keyword>
<keyword evidence="1" id="KW-1133">Transmembrane helix</keyword>
<evidence type="ECO:0000313" key="2">
    <source>
        <dbReference type="EMBL" id="GAA3355538.1"/>
    </source>
</evidence>
<dbReference type="Proteomes" id="UP001500483">
    <property type="component" value="Unassembled WGS sequence"/>
</dbReference>
<evidence type="ECO:0000256" key="1">
    <source>
        <dbReference type="SAM" id="Phobius"/>
    </source>
</evidence>
<dbReference type="EMBL" id="BAAAYK010000038">
    <property type="protein sequence ID" value="GAA3355538.1"/>
    <property type="molecule type" value="Genomic_DNA"/>
</dbReference>
<evidence type="ECO:0008006" key="4">
    <source>
        <dbReference type="Google" id="ProtNLM"/>
    </source>
</evidence>
<organism evidence="2 3">
    <name type="scientific">Saccharopolyspora gregorii</name>
    <dbReference type="NCBI Taxonomy" id="33914"/>
    <lineage>
        <taxon>Bacteria</taxon>
        <taxon>Bacillati</taxon>
        <taxon>Actinomycetota</taxon>
        <taxon>Actinomycetes</taxon>
        <taxon>Pseudonocardiales</taxon>
        <taxon>Pseudonocardiaceae</taxon>
        <taxon>Saccharopolyspora</taxon>
    </lineage>
</organism>
<proteinExistence type="predicted"/>
<protein>
    <recommendedName>
        <fullName evidence="4">DUF3558 domain-containing protein</fullName>
    </recommendedName>
</protein>
<keyword evidence="3" id="KW-1185">Reference proteome</keyword>
<dbReference type="InterPro" id="IPR024520">
    <property type="entry name" value="DUF3558"/>
</dbReference>
<dbReference type="Pfam" id="PF12079">
    <property type="entry name" value="DUF3558"/>
    <property type="match status" value="1"/>
</dbReference>
<feature type="transmembrane region" description="Helical" evidence="1">
    <location>
        <begin position="12"/>
        <end position="32"/>
    </location>
</feature>
<gene>
    <name evidence="2" type="ORF">GCM10020366_16070</name>
</gene>
<evidence type="ECO:0000313" key="3">
    <source>
        <dbReference type="Proteomes" id="UP001500483"/>
    </source>
</evidence>
<reference evidence="3" key="1">
    <citation type="journal article" date="2019" name="Int. J. Syst. Evol. Microbiol.">
        <title>The Global Catalogue of Microorganisms (GCM) 10K type strain sequencing project: providing services to taxonomists for standard genome sequencing and annotation.</title>
        <authorList>
            <consortium name="The Broad Institute Genomics Platform"/>
            <consortium name="The Broad Institute Genome Sequencing Center for Infectious Disease"/>
            <person name="Wu L."/>
            <person name="Ma J."/>
        </authorList>
    </citation>
    <scope>NUCLEOTIDE SEQUENCE [LARGE SCALE GENOMIC DNA]</scope>
    <source>
        <strain evidence="3">JCM 9687</strain>
    </source>
</reference>
<sequence length="205" mass="20997">MQEDVQVLCGVVRWAVVFAVVGLVGAGCALGGDKGQVASPDISAPAPQPAPERPRELAVVNKQSADICGLLTPEQQTQVGVGRSDPAAPGEAPGCVWLSVPGAEPDISVEIEALSKGIEEAYDRSGEPFPDTAASYAIAGFPAKQGQGSAGLEALGCRVDVDVAEDETLEVFYSPTLTGTVSNQDMCAKAKQAAEFAVSNLQAQG</sequence>